<dbReference type="Gene3D" id="3.40.50.12780">
    <property type="entry name" value="N-terminal domain of ligase-like"/>
    <property type="match status" value="1"/>
</dbReference>
<dbReference type="GO" id="GO:0043041">
    <property type="term" value="P:amino acid activation for nonribosomal peptide biosynthetic process"/>
    <property type="evidence" value="ECO:0007669"/>
    <property type="project" value="TreeGrafter"/>
</dbReference>
<proteinExistence type="predicted"/>
<comment type="caution">
    <text evidence="2">The sequence shown here is derived from an EMBL/GenBank/DDBJ whole genome shotgun (WGS) entry which is preliminary data.</text>
</comment>
<sequence length="518" mass="54426">MIRTVGAALQGRFLRGLAASPDGTAIRTASAALGYAEAHERALALAGALLAHAGGPPGAVGVLGGKSPQTYTALLAALYAGATVVPLHPGFPAARTRRMLDLPGVRAVLADEEGLAALAPLGGPDGLDLPVLAPGLDTGAFRRIPVSARDALTEPRPAGPDDVAYILFTSGSTGRPKGVRITHGAAAHYFRLLDARYDFTPADAFSQTFDLNFDCAIFDLFCAWGAGATVHTVPPQAYRDLPAFAAERGLTVWFSTPSAITIVRRLGGLRPAALPSLRWSFFAGEALRCSDAADWQKAAPGALIENLYGPTELTVTVSGHRFVPDVPAAHVPHGLVPIGALHEGHDGLLLGPGGPADVATAAVGAEGELCVTGPQMTPGYLDPVDGEGRFLEHGGRRWYRTGDRVRRLDGGELAYLGRVDSQLQVQGRRVEPAEIEHALRGCPGVDDAVIVARSNDGVTELVAFYTGTPVPPAGLAGELRRSLPHDLVPRYYRHLPEFPLNANRKTDRKALEERASAG</sequence>
<feature type="domain" description="AMP-dependent synthetase/ligase" evidence="1">
    <location>
        <begin position="18"/>
        <end position="381"/>
    </location>
</feature>
<evidence type="ECO:0000313" key="3">
    <source>
        <dbReference type="Proteomes" id="UP000301309"/>
    </source>
</evidence>
<dbReference type="Gene3D" id="3.30.300.30">
    <property type="match status" value="1"/>
</dbReference>
<keyword evidence="3" id="KW-1185">Reference proteome</keyword>
<dbReference type="Proteomes" id="UP000301309">
    <property type="component" value="Unassembled WGS sequence"/>
</dbReference>
<dbReference type="InterPro" id="IPR020459">
    <property type="entry name" value="AMP-binding"/>
</dbReference>
<dbReference type="RefSeq" id="WP_344598536.1">
    <property type="nucleotide sequence ID" value="NZ_BAAASO010000072.1"/>
</dbReference>
<dbReference type="Pfam" id="PF00501">
    <property type="entry name" value="AMP-binding"/>
    <property type="match status" value="1"/>
</dbReference>
<accession>A0A4D4KMW6</accession>
<dbReference type="GO" id="GO:0044550">
    <property type="term" value="P:secondary metabolite biosynthetic process"/>
    <property type="evidence" value="ECO:0007669"/>
    <property type="project" value="TreeGrafter"/>
</dbReference>
<dbReference type="PRINTS" id="PR00154">
    <property type="entry name" value="AMPBINDING"/>
</dbReference>
<dbReference type="EMBL" id="BJHW01000001">
    <property type="protein sequence ID" value="GDY49982.1"/>
    <property type="molecule type" value="Genomic_DNA"/>
</dbReference>
<dbReference type="GO" id="GO:0031177">
    <property type="term" value="F:phosphopantetheine binding"/>
    <property type="evidence" value="ECO:0007669"/>
    <property type="project" value="TreeGrafter"/>
</dbReference>
<dbReference type="InterPro" id="IPR042099">
    <property type="entry name" value="ANL_N_sf"/>
</dbReference>
<reference evidence="2 3" key="1">
    <citation type="journal article" date="2020" name="Int. J. Syst. Evol. Microbiol.">
        <title>Reclassification of Streptomyces castelarensis and Streptomyces sporoclivatus as later heterotypic synonyms of Streptomyces antimycoticus.</title>
        <authorList>
            <person name="Komaki H."/>
            <person name="Tamura T."/>
        </authorList>
    </citation>
    <scope>NUCLEOTIDE SEQUENCE [LARGE SCALE GENOMIC DNA]</scope>
    <source>
        <strain evidence="2 3">NBRC 13459</strain>
    </source>
</reference>
<evidence type="ECO:0000313" key="2">
    <source>
        <dbReference type="EMBL" id="GDY49982.1"/>
    </source>
</evidence>
<name>A0A4D4KMW6_STRVO</name>
<dbReference type="SUPFAM" id="SSF56801">
    <property type="entry name" value="Acetyl-CoA synthetase-like"/>
    <property type="match status" value="1"/>
</dbReference>
<dbReference type="PANTHER" id="PTHR45527:SF1">
    <property type="entry name" value="FATTY ACID SYNTHASE"/>
    <property type="match status" value="1"/>
</dbReference>
<dbReference type="InterPro" id="IPR020845">
    <property type="entry name" value="AMP-binding_CS"/>
</dbReference>
<gene>
    <name evidence="2" type="ORF">SVIO_006050</name>
</gene>
<dbReference type="InterPro" id="IPR000873">
    <property type="entry name" value="AMP-dep_synth/lig_dom"/>
</dbReference>
<organism evidence="2 3">
    <name type="scientific">Streptomyces violaceusniger</name>
    <dbReference type="NCBI Taxonomy" id="68280"/>
    <lineage>
        <taxon>Bacteria</taxon>
        <taxon>Bacillati</taxon>
        <taxon>Actinomycetota</taxon>
        <taxon>Actinomycetes</taxon>
        <taxon>Kitasatosporales</taxon>
        <taxon>Streptomycetaceae</taxon>
        <taxon>Streptomyces</taxon>
        <taxon>Streptomyces violaceusniger group</taxon>
    </lineage>
</organism>
<dbReference type="GO" id="GO:0005737">
    <property type="term" value="C:cytoplasm"/>
    <property type="evidence" value="ECO:0007669"/>
    <property type="project" value="TreeGrafter"/>
</dbReference>
<dbReference type="AlphaFoldDB" id="A0A4D4KMW6"/>
<dbReference type="InterPro" id="IPR045851">
    <property type="entry name" value="AMP-bd_C_sf"/>
</dbReference>
<dbReference type="PANTHER" id="PTHR45527">
    <property type="entry name" value="NONRIBOSOMAL PEPTIDE SYNTHETASE"/>
    <property type="match status" value="1"/>
</dbReference>
<protein>
    <submittedName>
        <fullName evidence="2">Amino acid adenylation protein</fullName>
    </submittedName>
</protein>
<dbReference type="PROSITE" id="PS00455">
    <property type="entry name" value="AMP_BINDING"/>
    <property type="match status" value="1"/>
</dbReference>
<evidence type="ECO:0000259" key="1">
    <source>
        <dbReference type="Pfam" id="PF00501"/>
    </source>
</evidence>